<comment type="caution">
    <text evidence="2">The sequence shown here is derived from an EMBL/GenBank/DDBJ whole genome shotgun (WGS) entry which is preliminary data.</text>
</comment>
<dbReference type="InterPro" id="IPR024617">
    <property type="entry name" value="DUF3870"/>
</dbReference>
<protein>
    <submittedName>
        <fullName evidence="2">DUF3870 domain-containing protein</fullName>
    </submittedName>
</protein>
<reference evidence="3" key="1">
    <citation type="journal article" date="2019" name="Int. J. Syst. Evol. Microbiol.">
        <title>The Global Catalogue of Microorganisms (GCM) 10K type strain sequencing project: providing services to taxonomists for standard genome sequencing and annotation.</title>
        <authorList>
            <consortium name="The Broad Institute Genomics Platform"/>
            <consortium name="The Broad Institute Genome Sequencing Center for Infectious Disease"/>
            <person name="Wu L."/>
            <person name="Ma J."/>
        </authorList>
    </citation>
    <scope>NUCLEOTIDE SEQUENCE [LARGE SCALE GENOMIC DNA]</scope>
    <source>
        <strain evidence="3">CCUG 63563</strain>
    </source>
</reference>
<dbReference type="RefSeq" id="WP_381010039.1">
    <property type="nucleotide sequence ID" value="NZ_JBHTJF010000017.1"/>
</dbReference>
<sequence>METLILTAYSKAPQGTSMYEEFKHLGVVLEIDKENHIIMNVEFTFITQLANDYFKRLLIGKNILIDYENILNLIKENYVATSRQAVIVALRLAIQRYVELCKNRTTFLPRKTF</sequence>
<organism evidence="2 3">
    <name type="scientific">Savagea faecisuis</name>
    <dbReference type="NCBI Taxonomy" id="1274803"/>
    <lineage>
        <taxon>Bacteria</taxon>
        <taxon>Bacillati</taxon>
        <taxon>Bacillota</taxon>
        <taxon>Bacilli</taxon>
        <taxon>Bacillales</taxon>
        <taxon>Caryophanaceae</taxon>
        <taxon>Savagea</taxon>
    </lineage>
</organism>
<dbReference type="Pfam" id="PF12986">
    <property type="entry name" value="DUF3870"/>
    <property type="match status" value="1"/>
</dbReference>
<evidence type="ECO:0000313" key="3">
    <source>
        <dbReference type="Proteomes" id="UP001596976"/>
    </source>
</evidence>
<feature type="domain" description="DUF3870" evidence="1">
    <location>
        <begin position="6"/>
        <end position="97"/>
    </location>
</feature>
<keyword evidence="3" id="KW-1185">Reference proteome</keyword>
<dbReference type="Proteomes" id="UP001596976">
    <property type="component" value="Unassembled WGS sequence"/>
</dbReference>
<proteinExistence type="predicted"/>
<evidence type="ECO:0000259" key="1">
    <source>
        <dbReference type="Pfam" id="PF12986"/>
    </source>
</evidence>
<dbReference type="EMBL" id="JBHTJF010000017">
    <property type="protein sequence ID" value="MFD0942952.1"/>
    <property type="molecule type" value="Genomic_DNA"/>
</dbReference>
<name>A0ABW3H0V0_9BACL</name>
<evidence type="ECO:0000313" key="2">
    <source>
        <dbReference type="EMBL" id="MFD0942952.1"/>
    </source>
</evidence>
<gene>
    <name evidence="2" type="ORF">ACFQ0V_04115</name>
</gene>
<accession>A0ABW3H0V0</accession>